<evidence type="ECO:0000256" key="7">
    <source>
        <dbReference type="RuleBase" id="RU004326"/>
    </source>
</evidence>
<dbReference type="Pfam" id="PF02878">
    <property type="entry name" value="PGM_PMM_I"/>
    <property type="match status" value="1"/>
</dbReference>
<dbReference type="InterPro" id="IPR036900">
    <property type="entry name" value="A-D-PHexomutase_C_sf"/>
</dbReference>
<keyword evidence="6" id="KW-0413">Isomerase</keyword>
<evidence type="ECO:0000256" key="6">
    <source>
        <dbReference type="ARBA" id="ARBA00023235"/>
    </source>
</evidence>
<keyword evidence="4 7" id="KW-0479">Metal-binding</keyword>
<dbReference type="InterPro" id="IPR005845">
    <property type="entry name" value="A-D-PHexomutase_a/b/a-II"/>
</dbReference>
<dbReference type="InterPro" id="IPR005843">
    <property type="entry name" value="A-D-PHexomutase_C"/>
</dbReference>
<comment type="similarity">
    <text evidence="2 7">Belongs to the phosphohexose mutase family.</text>
</comment>
<dbReference type="InterPro" id="IPR005844">
    <property type="entry name" value="A-D-PHexomutase_a/b/a-I"/>
</dbReference>
<dbReference type="PROSITE" id="PS00710">
    <property type="entry name" value="PGM_PMM"/>
    <property type="match status" value="1"/>
</dbReference>
<feature type="domain" description="Alpha-D-phosphohexomutase alpha/beta/alpha" evidence="11">
    <location>
        <begin position="211"/>
        <end position="316"/>
    </location>
</feature>
<comment type="caution">
    <text evidence="13">The sequence shown here is derived from an EMBL/GenBank/DDBJ whole genome shotgun (WGS) entry which is preliminary data.</text>
</comment>
<dbReference type="Pfam" id="PF02879">
    <property type="entry name" value="PGM_PMM_II"/>
    <property type="match status" value="1"/>
</dbReference>
<dbReference type="PANTHER" id="PTHR45745:SF1">
    <property type="entry name" value="PHOSPHOGLUCOMUTASE 2B-RELATED"/>
    <property type="match status" value="1"/>
</dbReference>
<dbReference type="InterPro" id="IPR016066">
    <property type="entry name" value="A-D-PHexomutase_CS"/>
</dbReference>
<dbReference type="InterPro" id="IPR005846">
    <property type="entry name" value="A-D-PHexomutase_a/b/a-III"/>
</dbReference>
<reference evidence="14" key="1">
    <citation type="journal article" date="2019" name="Int. J. Syst. Evol. Microbiol.">
        <title>The Global Catalogue of Microorganisms (GCM) 10K type strain sequencing project: providing services to taxonomists for standard genome sequencing and annotation.</title>
        <authorList>
            <consortium name="The Broad Institute Genomics Platform"/>
            <consortium name="The Broad Institute Genome Sequencing Center for Infectious Disease"/>
            <person name="Wu L."/>
            <person name="Ma J."/>
        </authorList>
    </citation>
    <scope>NUCLEOTIDE SEQUENCE [LARGE SCALE GENOMIC DNA]</scope>
    <source>
        <strain evidence="14">JCM 18304</strain>
    </source>
</reference>
<evidence type="ECO:0000313" key="14">
    <source>
        <dbReference type="Proteomes" id="UP001501570"/>
    </source>
</evidence>
<organism evidence="13 14">
    <name type="scientific">Rugosimonospora acidiphila</name>
    <dbReference type="NCBI Taxonomy" id="556531"/>
    <lineage>
        <taxon>Bacteria</taxon>
        <taxon>Bacillati</taxon>
        <taxon>Actinomycetota</taxon>
        <taxon>Actinomycetes</taxon>
        <taxon>Micromonosporales</taxon>
        <taxon>Micromonosporaceae</taxon>
        <taxon>Rugosimonospora</taxon>
    </lineage>
</organism>
<dbReference type="SUPFAM" id="SSF53738">
    <property type="entry name" value="Phosphoglucomutase, first 3 domains"/>
    <property type="match status" value="3"/>
</dbReference>
<name>A0ABP9SM74_9ACTN</name>
<dbReference type="PANTHER" id="PTHR45745">
    <property type="entry name" value="PHOSPHOMANNOMUTASE 45A"/>
    <property type="match status" value="1"/>
</dbReference>
<feature type="region of interest" description="Disordered" evidence="8">
    <location>
        <begin position="28"/>
        <end position="48"/>
    </location>
</feature>
<evidence type="ECO:0000313" key="13">
    <source>
        <dbReference type="EMBL" id="GAA5198958.1"/>
    </source>
</evidence>
<protein>
    <submittedName>
        <fullName evidence="13">Phosphoglucomutase (Alpha-D-glucose-1,6-bisphosphate-dependent)</fullName>
    </submittedName>
</protein>
<keyword evidence="3" id="KW-0597">Phosphoprotein</keyword>
<feature type="domain" description="Alpha-D-phosphohexomutase C-terminal" evidence="9">
    <location>
        <begin position="486"/>
        <end position="538"/>
    </location>
</feature>
<evidence type="ECO:0000259" key="9">
    <source>
        <dbReference type="Pfam" id="PF00408"/>
    </source>
</evidence>
<evidence type="ECO:0000256" key="5">
    <source>
        <dbReference type="ARBA" id="ARBA00022842"/>
    </source>
</evidence>
<feature type="domain" description="Alpha-D-phosphohexomutase alpha/beta/alpha" evidence="10">
    <location>
        <begin position="41"/>
        <end position="180"/>
    </location>
</feature>
<sequence length="548" mass="58332">MSGNSRAGQPAQPSDLVDIGALLAAYHNEHPDPADPAQQVAFGTSGHRGSSLRKAFNSDHIVAISQAICDYRKLHGIDGPLFIGRDTHALSEPAACDALEVFAGNGMRVLMDDRNGYTPTPAVSHAIISYNLGRESGFADGVVVTPSHNPPDDGGFKYNPPSGGPADSDVTRWIQERANNLMAGGLREVRRIPYERARAADSTGGYDFLGKYVDDLPSVVDLAAVRDAGLRIGADPLGGASVAYWEEIANRHGLDLTVVNKAVDPTWSFMTLDSDGKIRTDCSSPYAMASLINQRSAYQVATGNDADADRHGIVTPDAGLMNPNHYLAVAISYLFANRDGWPERAAIGKTLVSSSMIDRVAADLGRPLVEVPVGFKYFVSGLLDGTIGFGGEESAGGAFLRMDGRTWTTDKDGILMCLLASEITAVTGRSPSEHYAELTARFGEPAYARLDAPADRDQKKILGSLSPQQVPATELAGEPITQTLTEAPGNGAAIGGLKVLTDSGWFAARPSGTEDVYKIYAESFKGKEHLERIQEEARAVVSEVLSQG</sequence>
<dbReference type="Gene3D" id="3.40.120.10">
    <property type="entry name" value="Alpha-D-Glucose-1,6-Bisphosphate, subunit A, domain 3"/>
    <property type="match status" value="3"/>
</dbReference>
<feature type="domain" description="Alpha-D-phosphohexomutase alpha/beta/alpha" evidence="12">
    <location>
        <begin position="322"/>
        <end position="441"/>
    </location>
</feature>
<dbReference type="NCBIfam" id="TIGR01132">
    <property type="entry name" value="pgm"/>
    <property type="match status" value="1"/>
</dbReference>
<evidence type="ECO:0000259" key="10">
    <source>
        <dbReference type="Pfam" id="PF02878"/>
    </source>
</evidence>
<dbReference type="Pfam" id="PF02880">
    <property type="entry name" value="PGM_PMM_III"/>
    <property type="match status" value="1"/>
</dbReference>
<dbReference type="InterPro" id="IPR016055">
    <property type="entry name" value="A-D-PHexomutase_a/b/a-I/II/III"/>
</dbReference>
<dbReference type="CDD" id="cd05801">
    <property type="entry name" value="PGM_like3"/>
    <property type="match status" value="1"/>
</dbReference>
<keyword evidence="5 7" id="KW-0460">Magnesium</keyword>
<dbReference type="EMBL" id="BAABJQ010000035">
    <property type="protein sequence ID" value="GAA5198958.1"/>
    <property type="molecule type" value="Genomic_DNA"/>
</dbReference>
<evidence type="ECO:0000256" key="1">
    <source>
        <dbReference type="ARBA" id="ARBA00001946"/>
    </source>
</evidence>
<dbReference type="Proteomes" id="UP001501570">
    <property type="component" value="Unassembled WGS sequence"/>
</dbReference>
<comment type="cofactor">
    <cofactor evidence="1">
        <name>Mg(2+)</name>
        <dbReference type="ChEBI" id="CHEBI:18420"/>
    </cofactor>
</comment>
<evidence type="ECO:0000256" key="8">
    <source>
        <dbReference type="SAM" id="MobiDB-lite"/>
    </source>
</evidence>
<evidence type="ECO:0000259" key="11">
    <source>
        <dbReference type="Pfam" id="PF02879"/>
    </source>
</evidence>
<dbReference type="InterPro" id="IPR005852">
    <property type="entry name" value="PGM_a-D-Glc-sp"/>
</dbReference>
<proteinExistence type="inferred from homology"/>
<evidence type="ECO:0000256" key="2">
    <source>
        <dbReference type="ARBA" id="ARBA00010231"/>
    </source>
</evidence>
<evidence type="ECO:0000259" key="12">
    <source>
        <dbReference type="Pfam" id="PF02880"/>
    </source>
</evidence>
<dbReference type="Gene3D" id="3.30.310.50">
    <property type="entry name" value="Alpha-D-phosphohexomutase, C-terminal domain"/>
    <property type="match status" value="1"/>
</dbReference>
<accession>A0ABP9SM74</accession>
<evidence type="ECO:0000256" key="4">
    <source>
        <dbReference type="ARBA" id="ARBA00022723"/>
    </source>
</evidence>
<dbReference type="Pfam" id="PF00408">
    <property type="entry name" value="PGM_PMM_IV"/>
    <property type="match status" value="1"/>
</dbReference>
<dbReference type="SUPFAM" id="SSF55957">
    <property type="entry name" value="Phosphoglucomutase, C-terminal domain"/>
    <property type="match status" value="1"/>
</dbReference>
<evidence type="ECO:0000256" key="3">
    <source>
        <dbReference type="ARBA" id="ARBA00022553"/>
    </source>
</evidence>
<keyword evidence="14" id="KW-1185">Reference proteome</keyword>
<gene>
    <name evidence="13" type="primary">pgm</name>
    <name evidence="13" type="ORF">GCM10023322_73490</name>
</gene>
<dbReference type="RefSeq" id="WP_345637708.1">
    <property type="nucleotide sequence ID" value="NZ_BAABJQ010000035.1"/>
</dbReference>